<dbReference type="EMBL" id="SODV01000002">
    <property type="protein sequence ID" value="TDW95885.1"/>
    <property type="molecule type" value="Genomic_DNA"/>
</dbReference>
<keyword evidence="4 7" id="KW-0812">Transmembrane</keyword>
<dbReference type="InterPro" id="IPR039426">
    <property type="entry name" value="TonB-dep_rcpt-like"/>
</dbReference>
<evidence type="ECO:0000256" key="2">
    <source>
        <dbReference type="ARBA" id="ARBA00022448"/>
    </source>
</evidence>
<evidence type="ECO:0000256" key="5">
    <source>
        <dbReference type="ARBA" id="ARBA00023136"/>
    </source>
</evidence>
<keyword evidence="10" id="KW-1185">Reference proteome</keyword>
<comment type="similarity">
    <text evidence="7">Belongs to the TonB-dependent receptor family.</text>
</comment>
<evidence type="ECO:0000259" key="8">
    <source>
        <dbReference type="Pfam" id="PF07715"/>
    </source>
</evidence>
<evidence type="ECO:0000256" key="1">
    <source>
        <dbReference type="ARBA" id="ARBA00004571"/>
    </source>
</evidence>
<feature type="domain" description="TonB-dependent receptor plug" evidence="8">
    <location>
        <begin position="127"/>
        <end position="253"/>
    </location>
</feature>
<evidence type="ECO:0000256" key="7">
    <source>
        <dbReference type="PROSITE-ProRule" id="PRU01360"/>
    </source>
</evidence>
<evidence type="ECO:0000313" key="9">
    <source>
        <dbReference type="EMBL" id="TDW95885.1"/>
    </source>
</evidence>
<dbReference type="Proteomes" id="UP000294498">
    <property type="component" value="Unassembled WGS sequence"/>
</dbReference>
<dbReference type="NCBIfam" id="TIGR04057">
    <property type="entry name" value="SusC_RagA_signa"/>
    <property type="match status" value="1"/>
</dbReference>
<dbReference type="GO" id="GO:0009279">
    <property type="term" value="C:cell outer membrane"/>
    <property type="evidence" value="ECO:0007669"/>
    <property type="project" value="UniProtKB-SubCell"/>
</dbReference>
<keyword evidence="5 7" id="KW-0472">Membrane</keyword>
<reference evidence="9 10" key="1">
    <citation type="submission" date="2019-03" db="EMBL/GenBank/DDBJ databases">
        <title>Genomic Encyclopedia of Type Strains, Phase IV (KMG-IV): sequencing the most valuable type-strain genomes for metagenomic binning, comparative biology and taxonomic classification.</title>
        <authorList>
            <person name="Goeker M."/>
        </authorList>
    </citation>
    <scope>NUCLEOTIDE SEQUENCE [LARGE SCALE GENOMIC DNA]</scope>
    <source>
        <strain evidence="9 10">DSM 100059</strain>
    </source>
</reference>
<dbReference type="InterPro" id="IPR023997">
    <property type="entry name" value="TonB-dep_OMP_SusC/RagA_CS"/>
</dbReference>
<dbReference type="SUPFAM" id="SSF56935">
    <property type="entry name" value="Porins"/>
    <property type="match status" value="1"/>
</dbReference>
<evidence type="ECO:0000313" key="10">
    <source>
        <dbReference type="Proteomes" id="UP000294498"/>
    </source>
</evidence>
<dbReference type="RefSeq" id="WP_162852672.1">
    <property type="nucleotide sequence ID" value="NZ_SODV01000002.1"/>
</dbReference>
<keyword evidence="3 7" id="KW-1134">Transmembrane beta strand</keyword>
<dbReference type="Pfam" id="PF07715">
    <property type="entry name" value="Plug"/>
    <property type="match status" value="1"/>
</dbReference>
<proteinExistence type="inferred from homology"/>
<evidence type="ECO:0000256" key="3">
    <source>
        <dbReference type="ARBA" id="ARBA00022452"/>
    </source>
</evidence>
<comment type="subcellular location">
    <subcellularLocation>
        <location evidence="1 7">Cell outer membrane</location>
        <topology evidence="1 7">Multi-pass membrane protein</topology>
    </subcellularLocation>
</comment>
<dbReference type="Pfam" id="PF13715">
    <property type="entry name" value="CarbopepD_reg_2"/>
    <property type="match status" value="1"/>
</dbReference>
<dbReference type="InterPro" id="IPR037066">
    <property type="entry name" value="Plug_dom_sf"/>
</dbReference>
<dbReference type="InterPro" id="IPR023996">
    <property type="entry name" value="TonB-dep_OMP_SusC/RagA"/>
</dbReference>
<dbReference type="Gene3D" id="2.170.130.10">
    <property type="entry name" value="TonB-dependent receptor, plug domain"/>
    <property type="match status" value="1"/>
</dbReference>
<protein>
    <submittedName>
        <fullName evidence="9">TonB-linked SusC/RagA family outer membrane protein</fullName>
    </submittedName>
</protein>
<dbReference type="AlphaFoldDB" id="A0A4R8DEM3"/>
<accession>A0A4R8DEM3</accession>
<dbReference type="InterPro" id="IPR012910">
    <property type="entry name" value="Plug_dom"/>
</dbReference>
<dbReference type="Gene3D" id="2.60.40.1120">
    <property type="entry name" value="Carboxypeptidase-like, regulatory domain"/>
    <property type="match status" value="1"/>
</dbReference>
<dbReference type="PROSITE" id="PS52016">
    <property type="entry name" value="TONB_DEPENDENT_REC_3"/>
    <property type="match status" value="1"/>
</dbReference>
<organism evidence="9 10">
    <name type="scientific">Dinghuibacter silviterrae</name>
    <dbReference type="NCBI Taxonomy" id="1539049"/>
    <lineage>
        <taxon>Bacteria</taxon>
        <taxon>Pseudomonadati</taxon>
        <taxon>Bacteroidota</taxon>
        <taxon>Chitinophagia</taxon>
        <taxon>Chitinophagales</taxon>
        <taxon>Chitinophagaceae</taxon>
        <taxon>Dinghuibacter</taxon>
    </lineage>
</organism>
<dbReference type="InterPro" id="IPR008969">
    <property type="entry name" value="CarboxyPept-like_regulatory"/>
</dbReference>
<name>A0A4R8DEM3_9BACT</name>
<dbReference type="NCBIfam" id="TIGR04056">
    <property type="entry name" value="OMP_RagA_SusC"/>
    <property type="match status" value="1"/>
</dbReference>
<gene>
    <name evidence="9" type="ORF">EDB95_3706</name>
</gene>
<sequence length="1176" mass="127573">MITFFKLLLRLHLLTAFFLLLVGPSYGQEAPAGRITVKGSVVDAGGPLDGASISEKGAQGGTTSDKNGNFSLSVSGRNAVLVVSYVGYNNTELALNGKNFVKVTLQPTNGNTMSGVVVTALGITRSKRSLGYDVGQVSGEDLNHVPQNNWEESMAGRVSGVAIASTSSAPTASVSVVIRGIRSLNSDNQPLFVVDGVPLQNSMNNVGVNNGSGNDADYGNVISDINPNDIESVSILKGPSAAALYGSRAGNGVVLITTKSGKKARGLGMSFSSNEELAAPYKVFPTIQDYSMGTDPYTVANGYNSWKGVIVDVPSWDTYYFGTPLNQGINAIQWNSPLQSDGTYKPLPLVSHPNLKNFVQDGLTATNTVSVENATDKDNYRFSFTNLVNQDIIPTGGMNRNNLSLNVEHKMSPGVKLSSSINYARSASNNVLGGNENSALTDVITLPASIDVRQIKNYWLTPGIQQMKPLPPVGVDQSPAPETAYGNNVNDNPWFVVNQVKNGYVRNHLLGNVKASVDFSSHVSAFLRYSQDLFYDNRETKISKSYDSELNGYYGLDNIFNSESNTDFLVTYKKRFLTKLDISASAGGNLLYQYNSNNQVYSAPGTGIIAPELFNVSNIAQANIRYNSAYYKKAVYSAYATASLGYDDMAYLDLTGRNDWSSTLPPGSNSYFYPSASLSLLLNRIFHMAPCISLAKARFGWASVGKDTDPYNLYGVVGIGSFGGTTTESLSTTLLNPNLKPELAVSSEGGIDLALFKSRLRFSGTVYRSDNKNQILGISTPPSSGYGGRQINAGLVRSQGIELSLGGTIISNKNWNWDVNFNWTKNNAYIISLANGVPYFSFWQDGPTGSWTYAKGQPIPNQYDSKGHQVISDGKIGQLWDNQIATVTDPTSAYYGYPLLNSSGTPQKLNGGDFQHKVVAGNFNPKLLLGFQTSVRYKRFTLSANIDSRFGGIFYSKTYRYQGSNANLRQQENMGIPIPSAYANNIPAYLKTNPGKYILPSGFTQVHMVGGPTKAQGGLYNDPSGPNSTAIPGYPIYDAAFYPGVRSDGSGGYIENLGDPNTTVYDDYEDATTNGYWSFARMDMFSASYIKLRDLTLSTQLPASWSNALRLQGISFGVYTRNLILWTKAKINVDPEQAFDLSQSPQGNGSQFKQGIEYYNIRPWTIPVGVKLNVRF</sequence>
<keyword evidence="2 7" id="KW-0813">Transport</keyword>
<evidence type="ECO:0000256" key="4">
    <source>
        <dbReference type="ARBA" id="ARBA00022692"/>
    </source>
</evidence>
<evidence type="ECO:0000256" key="6">
    <source>
        <dbReference type="ARBA" id="ARBA00023237"/>
    </source>
</evidence>
<dbReference type="Gene3D" id="2.40.170.20">
    <property type="entry name" value="TonB-dependent receptor, beta-barrel domain"/>
    <property type="match status" value="1"/>
</dbReference>
<dbReference type="InterPro" id="IPR036942">
    <property type="entry name" value="Beta-barrel_TonB_sf"/>
</dbReference>
<dbReference type="SUPFAM" id="SSF49464">
    <property type="entry name" value="Carboxypeptidase regulatory domain-like"/>
    <property type="match status" value="1"/>
</dbReference>
<comment type="caution">
    <text evidence="9">The sequence shown here is derived from an EMBL/GenBank/DDBJ whole genome shotgun (WGS) entry which is preliminary data.</text>
</comment>
<keyword evidence="6 7" id="KW-0998">Cell outer membrane</keyword>